<dbReference type="EnsemblMetazoa" id="HelroT186086">
    <property type="protein sequence ID" value="HelroP186086"/>
    <property type="gene ID" value="HelroG186086"/>
</dbReference>
<protein>
    <recommendedName>
        <fullName evidence="3">BTB domain-containing protein</fullName>
    </recommendedName>
</protein>
<dbReference type="HOGENOM" id="CLU_004253_14_3_1"/>
<dbReference type="PANTHER" id="PTHR45632:SF3">
    <property type="entry name" value="KELCH-LIKE PROTEIN 32"/>
    <property type="match status" value="1"/>
</dbReference>
<keyword evidence="2" id="KW-0677">Repeat</keyword>
<dbReference type="EMBL" id="AMQM01007347">
    <property type="status" value="NOT_ANNOTATED_CDS"/>
    <property type="molecule type" value="Genomic_DNA"/>
</dbReference>
<dbReference type="PANTHER" id="PTHR45632">
    <property type="entry name" value="LD33804P"/>
    <property type="match status" value="1"/>
</dbReference>
<dbReference type="InterPro" id="IPR000210">
    <property type="entry name" value="BTB/POZ_dom"/>
</dbReference>
<evidence type="ECO:0000313" key="4">
    <source>
        <dbReference type="EMBL" id="ESN93666.1"/>
    </source>
</evidence>
<proteinExistence type="predicted"/>
<dbReference type="CTD" id="20210427"/>
<dbReference type="OrthoDB" id="1925334at2759"/>
<dbReference type="SUPFAM" id="SSF54695">
    <property type="entry name" value="POZ domain"/>
    <property type="match status" value="1"/>
</dbReference>
<dbReference type="SMART" id="SM00225">
    <property type="entry name" value="BTB"/>
    <property type="match status" value="1"/>
</dbReference>
<dbReference type="InterPro" id="IPR017096">
    <property type="entry name" value="BTB-kelch_protein"/>
</dbReference>
<sequence>MAERLDLVASKKWVYSTYGNVLVKSVRSLQANDELCDFTITADKKSIRVHKVILAATSEYFRAMLRGYMKETKEDIVDLGGISASSLEMIVEFIYSGEMELNPDCLIDMLNAANHLQIPTALELCSDYIISLITFANAEEFVHIADIYSLEKVIDFFTDKVLTNFETFTEAPVFLSTSVSPLMCYLQSDRLKIKSEVLLFDAILKWFRHDSARIESIPTLLRCIRYGLIPKTTLQSSHPIFALFPDEAQLLQTGLKYHADYLKGHPEPDINWRIRTNETSLIIVIHGSSNRPLEIVAYEKSTSNFYLVGSDTNASRDCRVVEVENYLYIFRVVDSGGGAFVNCLIRFDPRHLTLIILLPGRTIRLDPAIVVHGKKIFCIGGCMDVPQGIHGNTMLDTVEVYNLADNTWSFVSPIPDATHSHAACAARNLIYYSGGIAASNRGAASPNFVQFNPQTEEYNYLCPMHSPRRLHEMEALNDHIYVLGGIGSHSYDHKKNLIPIERYSIDTDQWTILSGTLAGRSIGHYVVVNDTIISLGREHISATEDAIWSYSPETDSWTPYTKIPHKTSLALSAGSFLNINFADEKVSKRKV</sequence>
<accession>T1FNN0</accession>
<dbReference type="InterPro" id="IPR015915">
    <property type="entry name" value="Kelch-typ_b-propeller"/>
</dbReference>
<dbReference type="SMART" id="SM00875">
    <property type="entry name" value="BACK"/>
    <property type="match status" value="1"/>
</dbReference>
<reference evidence="5" key="3">
    <citation type="submission" date="2015-06" db="UniProtKB">
        <authorList>
            <consortium name="EnsemblMetazoa"/>
        </authorList>
    </citation>
    <scope>IDENTIFICATION</scope>
</reference>
<dbReference type="RefSeq" id="XP_009028299.1">
    <property type="nucleotide sequence ID" value="XM_009030051.1"/>
</dbReference>
<dbReference type="EMBL" id="KB097599">
    <property type="protein sequence ID" value="ESN93666.1"/>
    <property type="molecule type" value="Genomic_DNA"/>
</dbReference>
<dbReference type="PIRSF" id="PIRSF037037">
    <property type="entry name" value="Kelch-like_protein_gigaxonin"/>
    <property type="match status" value="1"/>
</dbReference>
<evidence type="ECO:0000313" key="5">
    <source>
        <dbReference type="EnsemblMetazoa" id="HelroP186086"/>
    </source>
</evidence>
<evidence type="ECO:0000256" key="2">
    <source>
        <dbReference type="ARBA" id="ARBA00022737"/>
    </source>
</evidence>
<dbReference type="SMART" id="SM00612">
    <property type="entry name" value="Kelch"/>
    <property type="match status" value="2"/>
</dbReference>
<dbReference type="eggNOG" id="KOG4441">
    <property type="taxonomic scope" value="Eukaryota"/>
</dbReference>
<organism evidence="5 6">
    <name type="scientific">Helobdella robusta</name>
    <name type="common">Californian leech</name>
    <dbReference type="NCBI Taxonomy" id="6412"/>
    <lineage>
        <taxon>Eukaryota</taxon>
        <taxon>Metazoa</taxon>
        <taxon>Spiralia</taxon>
        <taxon>Lophotrochozoa</taxon>
        <taxon>Annelida</taxon>
        <taxon>Clitellata</taxon>
        <taxon>Hirudinea</taxon>
        <taxon>Rhynchobdellida</taxon>
        <taxon>Glossiphoniidae</taxon>
        <taxon>Helobdella</taxon>
    </lineage>
</organism>
<gene>
    <name evidence="5" type="primary">20210427</name>
    <name evidence="4" type="ORF">HELRODRAFT_186086</name>
</gene>
<dbReference type="Gene3D" id="3.30.710.10">
    <property type="entry name" value="Potassium Channel Kv1.1, Chain A"/>
    <property type="match status" value="1"/>
</dbReference>
<dbReference type="KEGG" id="hro:HELRODRAFT_186086"/>
<reference evidence="4 6" key="2">
    <citation type="journal article" date="2013" name="Nature">
        <title>Insights into bilaterian evolution from three spiralian genomes.</title>
        <authorList>
            <person name="Simakov O."/>
            <person name="Marletaz F."/>
            <person name="Cho S.J."/>
            <person name="Edsinger-Gonzales E."/>
            <person name="Havlak P."/>
            <person name="Hellsten U."/>
            <person name="Kuo D.H."/>
            <person name="Larsson T."/>
            <person name="Lv J."/>
            <person name="Arendt D."/>
            <person name="Savage R."/>
            <person name="Osoegawa K."/>
            <person name="de Jong P."/>
            <person name="Grimwood J."/>
            <person name="Chapman J.A."/>
            <person name="Shapiro H."/>
            <person name="Aerts A."/>
            <person name="Otillar R.P."/>
            <person name="Terry A.Y."/>
            <person name="Boore J.L."/>
            <person name="Grigoriev I.V."/>
            <person name="Lindberg D.R."/>
            <person name="Seaver E.C."/>
            <person name="Weisblat D.A."/>
            <person name="Putnam N.H."/>
            <person name="Rokhsar D.S."/>
        </authorList>
    </citation>
    <scope>NUCLEOTIDE SEQUENCE</scope>
</reference>
<dbReference type="InterPro" id="IPR006652">
    <property type="entry name" value="Kelch_1"/>
</dbReference>
<name>T1FNN0_HELRO</name>
<dbReference type="Pfam" id="PF24681">
    <property type="entry name" value="Kelch_KLHDC2_KLHL20_DRC7"/>
    <property type="match status" value="1"/>
</dbReference>
<dbReference type="Pfam" id="PF07707">
    <property type="entry name" value="BACK"/>
    <property type="match status" value="1"/>
</dbReference>
<dbReference type="OMA" id="YMPFQIT"/>
<evidence type="ECO:0000256" key="1">
    <source>
        <dbReference type="ARBA" id="ARBA00022441"/>
    </source>
</evidence>
<dbReference type="SUPFAM" id="SSF117281">
    <property type="entry name" value="Kelch motif"/>
    <property type="match status" value="1"/>
</dbReference>
<dbReference type="Pfam" id="PF00651">
    <property type="entry name" value="BTB"/>
    <property type="match status" value="1"/>
</dbReference>
<dbReference type="InterPro" id="IPR011705">
    <property type="entry name" value="BACK"/>
</dbReference>
<dbReference type="Gene3D" id="2.120.10.80">
    <property type="entry name" value="Kelch-type beta propeller"/>
    <property type="match status" value="1"/>
</dbReference>
<dbReference type="Proteomes" id="UP000015101">
    <property type="component" value="Unassembled WGS sequence"/>
</dbReference>
<keyword evidence="6" id="KW-1185">Reference proteome</keyword>
<dbReference type="InParanoid" id="T1FNN0"/>
<dbReference type="PROSITE" id="PS50097">
    <property type="entry name" value="BTB"/>
    <property type="match status" value="1"/>
</dbReference>
<dbReference type="STRING" id="6412.T1FNN0"/>
<dbReference type="GeneID" id="20210427"/>
<evidence type="ECO:0000313" key="6">
    <source>
        <dbReference type="Proteomes" id="UP000015101"/>
    </source>
</evidence>
<dbReference type="AlphaFoldDB" id="T1FNN0"/>
<reference evidence="6" key="1">
    <citation type="submission" date="2012-12" db="EMBL/GenBank/DDBJ databases">
        <authorList>
            <person name="Hellsten U."/>
            <person name="Grimwood J."/>
            <person name="Chapman J.A."/>
            <person name="Shapiro H."/>
            <person name="Aerts A."/>
            <person name="Otillar R.P."/>
            <person name="Terry A.Y."/>
            <person name="Boore J.L."/>
            <person name="Simakov O."/>
            <person name="Marletaz F."/>
            <person name="Cho S.-J."/>
            <person name="Edsinger-Gonzales E."/>
            <person name="Havlak P."/>
            <person name="Kuo D.-H."/>
            <person name="Larsson T."/>
            <person name="Lv J."/>
            <person name="Arendt D."/>
            <person name="Savage R."/>
            <person name="Osoegawa K."/>
            <person name="de Jong P."/>
            <person name="Lindberg D.R."/>
            <person name="Seaver E.C."/>
            <person name="Weisblat D.A."/>
            <person name="Putnam N.H."/>
            <person name="Grigoriev I.V."/>
            <person name="Rokhsar D.S."/>
        </authorList>
    </citation>
    <scope>NUCLEOTIDE SEQUENCE</scope>
</reference>
<feature type="domain" description="BTB" evidence="3">
    <location>
        <begin position="36"/>
        <end position="103"/>
    </location>
</feature>
<keyword evidence="1" id="KW-0880">Kelch repeat</keyword>
<evidence type="ECO:0000259" key="3">
    <source>
        <dbReference type="PROSITE" id="PS50097"/>
    </source>
</evidence>
<dbReference type="Gene3D" id="1.25.40.420">
    <property type="match status" value="1"/>
</dbReference>
<dbReference type="InterPro" id="IPR011333">
    <property type="entry name" value="SKP1/BTB/POZ_sf"/>
</dbReference>